<accession>A0ABY8WQA4</accession>
<organism evidence="1 2">
    <name type="scientific">Actinoplanes oblitus</name>
    <dbReference type="NCBI Taxonomy" id="3040509"/>
    <lineage>
        <taxon>Bacteria</taxon>
        <taxon>Bacillati</taxon>
        <taxon>Actinomycetota</taxon>
        <taxon>Actinomycetes</taxon>
        <taxon>Micromonosporales</taxon>
        <taxon>Micromonosporaceae</taxon>
        <taxon>Actinoplanes</taxon>
    </lineage>
</organism>
<keyword evidence="2" id="KW-1185">Reference proteome</keyword>
<dbReference type="Proteomes" id="UP001240150">
    <property type="component" value="Chromosome"/>
</dbReference>
<reference evidence="1 2" key="1">
    <citation type="submission" date="2023-06" db="EMBL/GenBank/DDBJ databases">
        <authorList>
            <person name="Yushchuk O."/>
            <person name="Binda E."/>
            <person name="Ruckert-Reed C."/>
            <person name="Fedorenko V."/>
            <person name="Kalinowski J."/>
            <person name="Marinelli F."/>
        </authorList>
    </citation>
    <scope>NUCLEOTIDE SEQUENCE [LARGE SCALE GENOMIC DNA]</scope>
    <source>
        <strain evidence="1 2">NRRL 3884</strain>
    </source>
</reference>
<protein>
    <recommendedName>
        <fullName evidence="3">Xaa-Pro dipeptidyl-peptidase C-terminal domain-containing protein</fullName>
    </recommendedName>
</protein>
<gene>
    <name evidence="1" type="ORF">ACTOB_003721</name>
</gene>
<name>A0ABY8WQA4_9ACTN</name>
<dbReference type="EMBL" id="CP126980">
    <property type="protein sequence ID" value="WIN00045.1"/>
    <property type="molecule type" value="Genomic_DNA"/>
</dbReference>
<sequence length="115" mass="12628">MFEFDLACGHVVTVALTGWYPITVSCCGRLGGSIRDNIYVPYDAHVDYARLQSERYEVRLQGTRPAPMQIIGRRLRTDAPYQPPCRGIPGSSGRFPAHVGAAFSLDGTHATTEDT</sequence>
<dbReference type="RefSeq" id="WP_284921503.1">
    <property type="nucleotide sequence ID" value="NZ_CP126980.1"/>
</dbReference>
<evidence type="ECO:0008006" key="3">
    <source>
        <dbReference type="Google" id="ProtNLM"/>
    </source>
</evidence>
<evidence type="ECO:0000313" key="1">
    <source>
        <dbReference type="EMBL" id="WIN00045.1"/>
    </source>
</evidence>
<proteinExistence type="predicted"/>
<evidence type="ECO:0000313" key="2">
    <source>
        <dbReference type="Proteomes" id="UP001240150"/>
    </source>
</evidence>